<keyword evidence="2" id="KW-1185">Reference proteome</keyword>
<name>A0ABQ8S6Z0_PERAM</name>
<evidence type="ECO:0000313" key="2">
    <source>
        <dbReference type="Proteomes" id="UP001148838"/>
    </source>
</evidence>
<gene>
    <name evidence="1" type="ORF">ANN_21596</name>
</gene>
<proteinExistence type="predicted"/>
<reference evidence="1 2" key="1">
    <citation type="journal article" date="2022" name="Allergy">
        <title>Genome assembly and annotation of Periplaneta americana reveal a comprehensive cockroach allergen profile.</title>
        <authorList>
            <person name="Wang L."/>
            <person name="Xiong Q."/>
            <person name="Saelim N."/>
            <person name="Wang L."/>
            <person name="Nong W."/>
            <person name="Wan A.T."/>
            <person name="Shi M."/>
            <person name="Liu X."/>
            <person name="Cao Q."/>
            <person name="Hui J.H.L."/>
            <person name="Sookrung N."/>
            <person name="Leung T.F."/>
            <person name="Tungtrongchitr A."/>
            <person name="Tsui S.K.W."/>
        </authorList>
    </citation>
    <scope>NUCLEOTIDE SEQUENCE [LARGE SCALE GENOMIC DNA]</scope>
    <source>
        <strain evidence="1">PWHHKU_190912</strain>
    </source>
</reference>
<sequence>MYVGSLAQLPSGKADSDYHRFLHLKKLLSVQRFHSDREMQTAVTHWFRSQTTELLYGTGIQKWIPRYDKYINSVRIQVSQPYRTTEVSDHRINTGVICAHHDDNPSSFSWSSKPDFATQCSSPNPSRCCMGIDPIYWLKFLPESGLEPTLIPYRESRYDVRDHIDNCPESISQLINKFSIVRADALVLSHRSFVSLT</sequence>
<accession>A0ABQ8S6Z0</accession>
<evidence type="ECO:0000313" key="1">
    <source>
        <dbReference type="EMBL" id="KAJ4429427.1"/>
    </source>
</evidence>
<organism evidence="1 2">
    <name type="scientific">Periplaneta americana</name>
    <name type="common">American cockroach</name>
    <name type="synonym">Blatta americana</name>
    <dbReference type="NCBI Taxonomy" id="6978"/>
    <lineage>
        <taxon>Eukaryota</taxon>
        <taxon>Metazoa</taxon>
        <taxon>Ecdysozoa</taxon>
        <taxon>Arthropoda</taxon>
        <taxon>Hexapoda</taxon>
        <taxon>Insecta</taxon>
        <taxon>Pterygota</taxon>
        <taxon>Neoptera</taxon>
        <taxon>Polyneoptera</taxon>
        <taxon>Dictyoptera</taxon>
        <taxon>Blattodea</taxon>
        <taxon>Blattoidea</taxon>
        <taxon>Blattidae</taxon>
        <taxon>Blattinae</taxon>
        <taxon>Periplaneta</taxon>
    </lineage>
</organism>
<dbReference type="Proteomes" id="UP001148838">
    <property type="component" value="Unassembled WGS sequence"/>
</dbReference>
<dbReference type="EMBL" id="JAJSOF020000033">
    <property type="protein sequence ID" value="KAJ4429427.1"/>
    <property type="molecule type" value="Genomic_DNA"/>
</dbReference>
<protein>
    <submittedName>
        <fullName evidence="1">Uncharacterized protein</fullName>
    </submittedName>
</protein>
<comment type="caution">
    <text evidence="1">The sequence shown here is derived from an EMBL/GenBank/DDBJ whole genome shotgun (WGS) entry which is preliminary data.</text>
</comment>